<dbReference type="GeneID" id="85324519"/>
<gene>
    <name evidence="2" type="ORF">B0T26DRAFT_694658</name>
</gene>
<accession>A0AA40E829</accession>
<comment type="caution">
    <text evidence="2">The sequence shown here is derived from an EMBL/GenBank/DDBJ whole genome shotgun (WGS) entry which is preliminary data.</text>
</comment>
<keyword evidence="3" id="KW-1185">Reference proteome</keyword>
<sequence>MQLFILASSLLLGLAMGAPAPVSAAAIDSRQTAPAQGTCSTVTNQCTIVTPAGLAGLQVNCAYGGGIGPIFPGHNCTATGNPCTWSGLFGPVNCT</sequence>
<name>A0AA40E829_9PEZI</name>
<dbReference type="EMBL" id="JAUIRO010000002">
    <property type="protein sequence ID" value="KAK0727461.1"/>
    <property type="molecule type" value="Genomic_DNA"/>
</dbReference>
<protein>
    <submittedName>
        <fullName evidence="2">Uncharacterized protein</fullName>
    </submittedName>
</protein>
<proteinExistence type="predicted"/>
<evidence type="ECO:0000256" key="1">
    <source>
        <dbReference type="SAM" id="SignalP"/>
    </source>
</evidence>
<feature type="chain" id="PRO_5041349650" evidence="1">
    <location>
        <begin position="18"/>
        <end position="95"/>
    </location>
</feature>
<dbReference type="Proteomes" id="UP001172101">
    <property type="component" value="Unassembled WGS sequence"/>
</dbReference>
<evidence type="ECO:0000313" key="2">
    <source>
        <dbReference type="EMBL" id="KAK0727461.1"/>
    </source>
</evidence>
<keyword evidence="1" id="KW-0732">Signal</keyword>
<organism evidence="2 3">
    <name type="scientific">Lasiosphaeria miniovina</name>
    <dbReference type="NCBI Taxonomy" id="1954250"/>
    <lineage>
        <taxon>Eukaryota</taxon>
        <taxon>Fungi</taxon>
        <taxon>Dikarya</taxon>
        <taxon>Ascomycota</taxon>
        <taxon>Pezizomycotina</taxon>
        <taxon>Sordariomycetes</taxon>
        <taxon>Sordariomycetidae</taxon>
        <taxon>Sordariales</taxon>
        <taxon>Lasiosphaeriaceae</taxon>
        <taxon>Lasiosphaeria</taxon>
    </lineage>
</organism>
<dbReference type="AlphaFoldDB" id="A0AA40E829"/>
<dbReference type="RefSeq" id="XP_060300316.1">
    <property type="nucleotide sequence ID" value="XM_060441249.1"/>
</dbReference>
<reference evidence="2" key="1">
    <citation type="submission" date="2023-06" db="EMBL/GenBank/DDBJ databases">
        <title>Genome-scale phylogeny and comparative genomics of the fungal order Sordariales.</title>
        <authorList>
            <consortium name="Lawrence Berkeley National Laboratory"/>
            <person name="Hensen N."/>
            <person name="Bonometti L."/>
            <person name="Westerberg I."/>
            <person name="Brannstrom I.O."/>
            <person name="Guillou S."/>
            <person name="Cros-Aarteil S."/>
            <person name="Calhoun S."/>
            <person name="Haridas S."/>
            <person name="Kuo A."/>
            <person name="Mondo S."/>
            <person name="Pangilinan J."/>
            <person name="Riley R."/>
            <person name="LaButti K."/>
            <person name="Andreopoulos B."/>
            <person name="Lipzen A."/>
            <person name="Chen C."/>
            <person name="Yanf M."/>
            <person name="Daum C."/>
            <person name="Ng V."/>
            <person name="Clum A."/>
            <person name="Steindorff A."/>
            <person name="Ohm R."/>
            <person name="Martin F."/>
            <person name="Silar P."/>
            <person name="Natvig D."/>
            <person name="Lalanne C."/>
            <person name="Gautier V."/>
            <person name="Ament-velasquez S.L."/>
            <person name="Kruys A."/>
            <person name="Hutchinson M.I."/>
            <person name="Powell A.J."/>
            <person name="Barry K."/>
            <person name="Miller A.N."/>
            <person name="Grigoriev I.V."/>
            <person name="Debuchy R."/>
            <person name="Gladieux P."/>
            <person name="Thoren M.H."/>
            <person name="Johannesson H."/>
        </authorList>
    </citation>
    <scope>NUCLEOTIDE SEQUENCE</scope>
    <source>
        <strain evidence="2">SMH2392-1A</strain>
    </source>
</reference>
<evidence type="ECO:0000313" key="3">
    <source>
        <dbReference type="Proteomes" id="UP001172101"/>
    </source>
</evidence>
<feature type="signal peptide" evidence="1">
    <location>
        <begin position="1"/>
        <end position="17"/>
    </location>
</feature>